<dbReference type="GO" id="GO:0035438">
    <property type="term" value="F:cyclic-di-GMP binding"/>
    <property type="evidence" value="ECO:0007669"/>
    <property type="project" value="InterPro"/>
</dbReference>
<dbReference type="AlphaFoldDB" id="A0A927H4J2"/>
<dbReference type="RefSeq" id="WP_190858896.1">
    <property type="nucleotide sequence ID" value="NZ_JACXIY010000006.1"/>
</dbReference>
<gene>
    <name evidence="2" type="ORF">IDH41_05110</name>
</gene>
<dbReference type="Proteomes" id="UP000632125">
    <property type="component" value="Unassembled WGS sequence"/>
</dbReference>
<feature type="domain" description="PilZ" evidence="1">
    <location>
        <begin position="38"/>
        <end position="102"/>
    </location>
</feature>
<evidence type="ECO:0000313" key="3">
    <source>
        <dbReference type="Proteomes" id="UP000632125"/>
    </source>
</evidence>
<dbReference type="Gene3D" id="2.40.10.220">
    <property type="entry name" value="predicted glycosyltransferase like domains"/>
    <property type="match status" value="1"/>
</dbReference>
<keyword evidence="3" id="KW-1185">Reference proteome</keyword>
<name>A0A927H4J2_9BACL</name>
<proteinExistence type="predicted"/>
<evidence type="ECO:0000313" key="2">
    <source>
        <dbReference type="EMBL" id="MBD2867950.1"/>
    </source>
</evidence>
<accession>A0A927H4J2</accession>
<dbReference type="InterPro" id="IPR009875">
    <property type="entry name" value="PilZ_domain"/>
</dbReference>
<protein>
    <submittedName>
        <fullName evidence="2">PilZ domain-containing protein</fullName>
    </submittedName>
</protein>
<organism evidence="2 3">
    <name type="scientific">Paenibacillus arenilitoris</name>
    <dbReference type="NCBI Taxonomy" id="2772299"/>
    <lineage>
        <taxon>Bacteria</taxon>
        <taxon>Bacillati</taxon>
        <taxon>Bacillota</taxon>
        <taxon>Bacilli</taxon>
        <taxon>Bacillales</taxon>
        <taxon>Paenibacillaceae</taxon>
        <taxon>Paenibacillus</taxon>
    </lineage>
</organism>
<dbReference type="Pfam" id="PF07238">
    <property type="entry name" value="PilZ"/>
    <property type="match status" value="1"/>
</dbReference>
<evidence type="ECO:0000259" key="1">
    <source>
        <dbReference type="Pfam" id="PF07238"/>
    </source>
</evidence>
<sequence length="143" mass="16449">MAMFDQDDLRSGIRLTFTEGEEAELRLTGINGQLLTNATTKVRLLNMSPDGLCFASDLQLPIQSNYLAEFRLCISKVHLNVRGRIVWRSVENGQHVHGVEFQCTDTLRSLIIGVMNQELIDRYPQQQKIHHLYSRLLHKKRMG</sequence>
<comment type="caution">
    <text evidence="2">The sequence shown here is derived from an EMBL/GenBank/DDBJ whole genome shotgun (WGS) entry which is preliminary data.</text>
</comment>
<dbReference type="EMBL" id="JACXIY010000006">
    <property type="protein sequence ID" value="MBD2867950.1"/>
    <property type="molecule type" value="Genomic_DNA"/>
</dbReference>
<reference evidence="2" key="1">
    <citation type="submission" date="2020-09" db="EMBL/GenBank/DDBJ databases">
        <title>A novel bacterium of genus Paenibacillus, isolated from South China Sea.</title>
        <authorList>
            <person name="Huang H."/>
            <person name="Mo K."/>
            <person name="Hu Y."/>
        </authorList>
    </citation>
    <scope>NUCLEOTIDE SEQUENCE</scope>
    <source>
        <strain evidence="2">IB182493</strain>
    </source>
</reference>